<gene>
    <name evidence="1" type="ORF">BAE44_0020727</name>
</gene>
<dbReference type="Gene3D" id="3.40.366.10">
    <property type="entry name" value="Malonyl-Coenzyme A Acyl Carrier Protein, domain 2"/>
    <property type="match status" value="1"/>
</dbReference>
<proteinExistence type="predicted"/>
<protein>
    <recommendedName>
        <fullName evidence="3">Malonyl-CoA:ACP transacylase (MAT) domain-containing protein</fullName>
    </recommendedName>
</protein>
<dbReference type="AlphaFoldDB" id="A0A1E5UZP1"/>
<name>A0A1E5UZP1_9POAL</name>
<organism evidence="1 2">
    <name type="scientific">Dichanthelium oligosanthes</name>
    <dbReference type="NCBI Taxonomy" id="888268"/>
    <lineage>
        <taxon>Eukaryota</taxon>
        <taxon>Viridiplantae</taxon>
        <taxon>Streptophyta</taxon>
        <taxon>Embryophyta</taxon>
        <taxon>Tracheophyta</taxon>
        <taxon>Spermatophyta</taxon>
        <taxon>Magnoliopsida</taxon>
        <taxon>Liliopsida</taxon>
        <taxon>Poales</taxon>
        <taxon>Poaceae</taxon>
        <taxon>PACMAD clade</taxon>
        <taxon>Panicoideae</taxon>
        <taxon>Panicodae</taxon>
        <taxon>Paniceae</taxon>
        <taxon>Dichantheliinae</taxon>
        <taxon>Dichanthelium</taxon>
    </lineage>
</organism>
<reference evidence="1 2" key="1">
    <citation type="submission" date="2016-09" db="EMBL/GenBank/DDBJ databases">
        <title>The draft genome of Dichanthelium oligosanthes: A C3 panicoid grass species.</title>
        <authorList>
            <person name="Studer A.J."/>
            <person name="Schnable J.C."/>
            <person name="Brutnell T.P."/>
        </authorList>
    </citation>
    <scope>NUCLEOTIDE SEQUENCE [LARGE SCALE GENOMIC DNA]</scope>
    <source>
        <strain evidence="2">cv. Kellogg 1175</strain>
        <tissue evidence="1">Leaf</tissue>
    </source>
</reference>
<evidence type="ECO:0008006" key="3">
    <source>
        <dbReference type="Google" id="ProtNLM"/>
    </source>
</evidence>
<dbReference type="OrthoDB" id="541883at2759"/>
<dbReference type="EMBL" id="LWDX02057188">
    <property type="protein sequence ID" value="OEL18254.1"/>
    <property type="molecule type" value="Genomic_DNA"/>
</dbReference>
<dbReference type="PANTHER" id="PTHR47170:SF2">
    <property type="entry name" value="MALONYL-COA:ACP TRANSACYLASE (MAT) DOMAIN-CONTAINING PROTEIN"/>
    <property type="match status" value="1"/>
</dbReference>
<dbReference type="SUPFAM" id="SSF52151">
    <property type="entry name" value="FabD/lysophospholipase-like"/>
    <property type="match status" value="1"/>
</dbReference>
<dbReference type="Proteomes" id="UP000095767">
    <property type="component" value="Unassembled WGS sequence"/>
</dbReference>
<dbReference type="InterPro" id="IPR052760">
    <property type="entry name" value="Mitochondrial_malonyltrans"/>
</dbReference>
<dbReference type="InterPro" id="IPR016035">
    <property type="entry name" value="Acyl_Trfase/lysoPLipase"/>
</dbReference>
<dbReference type="STRING" id="888268.A0A1E5UZP1"/>
<dbReference type="InterPro" id="IPR001227">
    <property type="entry name" value="Ac_transferase_dom_sf"/>
</dbReference>
<dbReference type="PANTHER" id="PTHR47170">
    <property type="entry name" value="MALONYL-COA ACP TRANSACYLASE, ACP-BINDING"/>
    <property type="match status" value="1"/>
</dbReference>
<dbReference type="GO" id="GO:0016740">
    <property type="term" value="F:transferase activity"/>
    <property type="evidence" value="ECO:0007669"/>
    <property type="project" value="InterPro"/>
</dbReference>
<sequence length="342" mass="37549">MASTLAILRPSAAAPLMGPRTRVSAPTTAWVALPSRSRYSSTRVSLGSEGAVGSNALFTDYKPATAFSSSPARSNLDIDSYFEIRLLRVSVNGAQTIRMGAKRRAFQQLLNCLTRQMSYLDISKPLIAQCMDDLLDLWIDAPKKKLDSTMISHAYKIYTLTHHMPTCNFEDELKLVKLKELKGEAMQDASNADNSVMVCVISLDSEKVQQLRDAANEEVRLAVAGAFHTSFMQPAVSRLESALATTEIRTSRIPVISNVDAQPHSDPDTIKQILALQVTSHVQWETTVKTLTGKGLERSYELGPKKVTAGILKKINKGASIFCIIKATSMTNNMDTKSVIRL</sequence>
<keyword evidence="2" id="KW-1185">Reference proteome</keyword>
<accession>A0A1E5UZP1</accession>
<comment type="caution">
    <text evidence="1">The sequence shown here is derived from an EMBL/GenBank/DDBJ whole genome shotgun (WGS) entry which is preliminary data.</text>
</comment>
<evidence type="ECO:0000313" key="1">
    <source>
        <dbReference type="EMBL" id="OEL18254.1"/>
    </source>
</evidence>
<evidence type="ECO:0000313" key="2">
    <source>
        <dbReference type="Proteomes" id="UP000095767"/>
    </source>
</evidence>